<accession>A0ABW5CSR5</accession>
<proteinExistence type="predicted"/>
<organism evidence="1 2">
    <name type="scientific">Aureimonas populi</name>
    <dbReference type="NCBI Taxonomy" id="1701758"/>
    <lineage>
        <taxon>Bacteria</taxon>
        <taxon>Pseudomonadati</taxon>
        <taxon>Pseudomonadota</taxon>
        <taxon>Alphaproteobacteria</taxon>
        <taxon>Hyphomicrobiales</taxon>
        <taxon>Aurantimonadaceae</taxon>
        <taxon>Aureimonas</taxon>
    </lineage>
</organism>
<dbReference type="RefSeq" id="WP_377946544.1">
    <property type="nucleotide sequence ID" value="NZ_JBHUIJ010000022.1"/>
</dbReference>
<dbReference type="EMBL" id="JBHUIJ010000022">
    <property type="protein sequence ID" value="MFD2238858.1"/>
    <property type="molecule type" value="Genomic_DNA"/>
</dbReference>
<protein>
    <recommendedName>
        <fullName evidence="3">Antibiotic biosynthesis monooxygenase</fullName>
    </recommendedName>
</protein>
<name>A0ABW5CSR5_9HYPH</name>
<evidence type="ECO:0008006" key="3">
    <source>
        <dbReference type="Google" id="ProtNLM"/>
    </source>
</evidence>
<keyword evidence="2" id="KW-1185">Reference proteome</keyword>
<sequence length="122" mass="13348">MKCYAIRATSEALDPAVLDAAAARVAAEPPPAGSLGFVILHRGEEAVWLLLHWWLPGGMLAERLWSASLGEPGAFQPVDRPSMACVWELVPIAFERDAYVRTMMNGGRDRDYLACVMPDGSY</sequence>
<dbReference type="Proteomes" id="UP001597371">
    <property type="component" value="Unassembled WGS sequence"/>
</dbReference>
<evidence type="ECO:0000313" key="2">
    <source>
        <dbReference type="Proteomes" id="UP001597371"/>
    </source>
</evidence>
<reference evidence="2" key="1">
    <citation type="journal article" date="2019" name="Int. J. Syst. Evol. Microbiol.">
        <title>The Global Catalogue of Microorganisms (GCM) 10K type strain sequencing project: providing services to taxonomists for standard genome sequencing and annotation.</title>
        <authorList>
            <consortium name="The Broad Institute Genomics Platform"/>
            <consortium name="The Broad Institute Genome Sequencing Center for Infectious Disease"/>
            <person name="Wu L."/>
            <person name="Ma J."/>
        </authorList>
    </citation>
    <scope>NUCLEOTIDE SEQUENCE [LARGE SCALE GENOMIC DNA]</scope>
    <source>
        <strain evidence="2">ZS-35-S2</strain>
    </source>
</reference>
<gene>
    <name evidence="1" type="ORF">ACFSKQ_15495</name>
</gene>
<evidence type="ECO:0000313" key="1">
    <source>
        <dbReference type="EMBL" id="MFD2238858.1"/>
    </source>
</evidence>
<comment type="caution">
    <text evidence="1">The sequence shown here is derived from an EMBL/GenBank/DDBJ whole genome shotgun (WGS) entry which is preliminary data.</text>
</comment>